<name>A0A914P862_9BILA</name>
<protein>
    <submittedName>
        <fullName evidence="2">Uncharacterized protein</fullName>
    </submittedName>
</protein>
<sequence>MRSLFNPLRCDVYNCERQEFVHHQFIPDPLFRIVSTTVSNTCILFKAHIVYAEFSTLNLVEVKHIRARHHVVLIVKRNLTFVDAKFCAYSFIFGTSNFARTFYQMIIRHVHREQVQRPRPNNPTQNAPVIEINADITVEPLQMETESVVIHDSNDTHASSLEHSNVDSD</sequence>
<evidence type="ECO:0000313" key="2">
    <source>
        <dbReference type="WBParaSite" id="PDA_v2.g11378.t1"/>
    </source>
</evidence>
<dbReference type="Proteomes" id="UP000887578">
    <property type="component" value="Unplaced"/>
</dbReference>
<reference evidence="2" key="1">
    <citation type="submission" date="2022-11" db="UniProtKB">
        <authorList>
            <consortium name="WormBaseParasite"/>
        </authorList>
    </citation>
    <scope>IDENTIFICATION</scope>
</reference>
<proteinExistence type="predicted"/>
<evidence type="ECO:0000313" key="1">
    <source>
        <dbReference type="Proteomes" id="UP000887578"/>
    </source>
</evidence>
<organism evidence="1 2">
    <name type="scientific">Panagrolaimus davidi</name>
    <dbReference type="NCBI Taxonomy" id="227884"/>
    <lineage>
        <taxon>Eukaryota</taxon>
        <taxon>Metazoa</taxon>
        <taxon>Ecdysozoa</taxon>
        <taxon>Nematoda</taxon>
        <taxon>Chromadorea</taxon>
        <taxon>Rhabditida</taxon>
        <taxon>Tylenchina</taxon>
        <taxon>Panagrolaimomorpha</taxon>
        <taxon>Panagrolaimoidea</taxon>
        <taxon>Panagrolaimidae</taxon>
        <taxon>Panagrolaimus</taxon>
    </lineage>
</organism>
<keyword evidence="1" id="KW-1185">Reference proteome</keyword>
<dbReference type="WBParaSite" id="PDA_v2.g11378.t1">
    <property type="protein sequence ID" value="PDA_v2.g11378.t1"/>
    <property type="gene ID" value="PDA_v2.g11378"/>
</dbReference>
<dbReference type="AlphaFoldDB" id="A0A914P862"/>
<accession>A0A914P862</accession>